<evidence type="ECO:0000313" key="2">
    <source>
        <dbReference type="Proteomes" id="UP001165960"/>
    </source>
</evidence>
<organism evidence="1 2">
    <name type="scientific">Entomophthora muscae</name>
    <dbReference type="NCBI Taxonomy" id="34485"/>
    <lineage>
        <taxon>Eukaryota</taxon>
        <taxon>Fungi</taxon>
        <taxon>Fungi incertae sedis</taxon>
        <taxon>Zoopagomycota</taxon>
        <taxon>Entomophthoromycotina</taxon>
        <taxon>Entomophthoromycetes</taxon>
        <taxon>Entomophthorales</taxon>
        <taxon>Entomophthoraceae</taxon>
        <taxon>Entomophthora</taxon>
    </lineage>
</organism>
<gene>
    <name evidence="1" type="primary">CIA1</name>
    <name evidence="1" type="ORF">DSO57_1037710</name>
</gene>
<dbReference type="Proteomes" id="UP001165960">
    <property type="component" value="Unassembled WGS sequence"/>
</dbReference>
<keyword evidence="2" id="KW-1185">Reference proteome</keyword>
<comment type="caution">
    <text evidence="1">The sequence shown here is derived from an EMBL/GenBank/DDBJ whole genome shotgun (WGS) entry which is preliminary data.</text>
</comment>
<reference evidence="1" key="1">
    <citation type="submission" date="2022-04" db="EMBL/GenBank/DDBJ databases">
        <title>Genome of the entomopathogenic fungus Entomophthora muscae.</title>
        <authorList>
            <person name="Elya C."/>
            <person name="Lovett B.R."/>
            <person name="Lee E."/>
            <person name="Macias A.M."/>
            <person name="Hajek A.E."/>
            <person name="De Bivort B.L."/>
            <person name="Kasson M.T."/>
            <person name="De Fine Licht H.H."/>
            <person name="Stajich J.E."/>
        </authorList>
    </citation>
    <scope>NUCLEOTIDE SEQUENCE</scope>
    <source>
        <strain evidence="1">Berkeley</strain>
    </source>
</reference>
<evidence type="ECO:0000313" key="1">
    <source>
        <dbReference type="EMBL" id="KAJ9079212.1"/>
    </source>
</evidence>
<protein>
    <submittedName>
        <fullName evidence="1">Cytosolic iron-sulfur protein assembly protein</fullName>
    </submittedName>
</protein>
<name>A0ACC2TXI2_9FUNG</name>
<sequence>MTGQYSTQGTISHLSTLEGHEDRVWMVTWKPKDPTILASCSGDKTVRLWQKKDEKDWKCTHILEGAHTRTIRSVSFSPGDSFIASAGFDSATAIWEKEFNNQYGCIANLEGHESEVKSVSFSASGNLLATCSRDKSVWIWEVGSDGTFECLSVLQEHTQDVKMVVWHPQLDLLASASYDDTIRIWREDEDDWACVATLQGHGSTIWAVDFNQAGTHLVSASDDNSIKIWQRSVGICAQTITDCFTRTVYSVSWNKDVPFGPIVAGSADNTIRVFSSPDSENFSEYSLSSEVHSAHGVSDINTVSWQNLSENKKIFASGGDDCLIRIWSYSP</sequence>
<proteinExistence type="predicted"/>
<dbReference type="EMBL" id="QTSX02001840">
    <property type="protein sequence ID" value="KAJ9079212.1"/>
    <property type="molecule type" value="Genomic_DNA"/>
</dbReference>
<accession>A0ACC2TXI2</accession>